<comment type="caution">
    <text evidence="4">The sequence shown here is derived from an EMBL/GenBank/DDBJ whole genome shotgun (WGS) entry which is preliminary data.</text>
</comment>
<dbReference type="EMBL" id="AOHZ01000011">
    <property type="protein sequence ID" value="ELY61605.1"/>
    <property type="molecule type" value="Genomic_DNA"/>
</dbReference>
<dbReference type="OrthoDB" id="53394at2157"/>
<keyword evidence="5" id="KW-1185">Reference proteome</keyword>
<dbReference type="AlphaFoldDB" id="L9XIR7"/>
<dbReference type="InterPro" id="IPR025874">
    <property type="entry name" value="DZR"/>
</dbReference>
<evidence type="ECO:0000259" key="3">
    <source>
        <dbReference type="Pfam" id="PF26438"/>
    </source>
</evidence>
<keyword evidence="1" id="KW-1133">Transmembrane helix</keyword>
<dbReference type="RefSeq" id="WP_007257718.1">
    <property type="nucleotide sequence ID" value="NZ_AOHZ01000011.1"/>
</dbReference>
<organism evidence="4 5">
    <name type="scientific">Natronolimnohabitans innermongolicus JCM 12255</name>
    <dbReference type="NCBI Taxonomy" id="1227499"/>
    <lineage>
        <taxon>Archaea</taxon>
        <taxon>Methanobacteriati</taxon>
        <taxon>Methanobacteriota</taxon>
        <taxon>Stenosarchaea group</taxon>
        <taxon>Halobacteria</taxon>
        <taxon>Halobacteriales</taxon>
        <taxon>Natrialbaceae</taxon>
        <taxon>Natronolimnohabitans</taxon>
    </lineage>
</organism>
<dbReference type="STRING" id="1227499.C493_02036"/>
<dbReference type="PATRIC" id="fig|1227499.3.peg.414"/>
<sequence>MRSTDLQRRIDDLVAEGWTIEDEDRDRVVMVDREFGSVGSHVLVALLTIWWTMGIGNLLWAAYNYVSNSRRTVLWEDLAVCPSCGADVNDAADYCHVCGDDLEGTSRGTSVGTGSDAIACPECEAVVSEGSRYCRACGAKLAEAIPT</sequence>
<proteinExistence type="predicted"/>
<reference evidence="4 5" key="1">
    <citation type="journal article" date="2014" name="PLoS Genet.">
        <title>Phylogenetically driven sequencing of extremely halophilic archaea reveals strategies for static and dynamic osmo-response.</title>
        <authorList>
            <person name="Becker E.A."/>
            <person name="Seitzer P.M."/>
            <person name="Tritt A."/>
            <person name="Larsen D."/>
            <person name="Krusor M."/>
            <person name="Yao A.I."/>
            <person name="Wu D."/>
            <person name="Madern D."/>
            <person name="Eisen J.A."/>
            <person name="Darling A.E."/>
            <person name="Facciotti M.T."/>
        </authorList>
    </citation>
    <scope>NUCLEOTIDE SEQUENCE [LARGE SCALE GENOMIC DNA]</scope>
    <source>
        <strain evidence="4 5">JCM 12255</strain>
    </source>
</reference>
<keyword evidence="1" id="KW-0812">Transmembrane</keyword>
<dbReference type="Proteomes" id="UP000011602">
    <property type="component" value="Unassembled WGS sequence"/>
</dbReference>
<evidence type="ECO:0000256" key="1">
    <source>
        <dbReference type="SAM" id="Phobius"/>
    </source>
</evidence>
<evidence type="ECO:0000313" key="5">
    <source>
        <dbReference type="Proteomes" id="UP000011602"/>
    </source>
</evidence>
<dbReference type="Pfam" id="PF26438">
    <property type="entry name" value="DUF8108_N"/>
    <property type="match status" value="1"/>
</dbReference>
<name>L9XIR7_9EURY</name>
<feature type="transmembrane region" description="Helical" evidence="1">
    <location>
        <begin position="42"/>
        <end position="63"/>
    </location>
</feature>
<dbReference type="eggNOG" id="arCOG09569">
    <property type="taxonomic scope" value="Archaea"/>
</dbReference>
<gene>
    <name evidence="4" type="ORF">C493_02036</name>
</gene>
<evidence type="ECO:0000313" key="4">
    <source>
        <dbReference type="EMBL" id="ELY61605.1"/>
    </source>
</evidence>
<protein>
    <submittedName>
        <fullName evidence="4">Uncharacterized protein</fullName>
    </submittedName>
</protein>
<accession>L9XIR7</accession>
<feature type="domain" description="DUF8108" evidence="3">
    <location>
        <begin position="4"/>
        <end position="74"/>
    </location>
</feature>
<evidence type="ECO:0000259" key="2">
    <source>
        <dbReference type="Pfam" id="PF12773"/>
    </source>
</evidence>
<dbReference type="InterPro" id="IPR058962">
    <property type="entry name" value="DUF8108_N"/>
</dbReference>
<dbReference type="Pfam" id="PF12773">
    <property type="entry name" value="DZR"/>
    <property type="match status" value="1"/>
</dbReference>
<feature type="domain" description="DZANK-type" evidence="2">
    <location>
        <begin position="81"/>
        <end position="138"/>
    </location>
</feature>
<keyword evidence="1" id="KW-0472">Membrane</keyword>